<keyword evidence="2 5" id="KW-0812">Transmembrane</keyword>
<keyword evidence="3 5" id="KW-1133">Transmembrane helix</keyword>
<dbReference type="PANTHER" id="PTHR12242:SF22">
    <property type="entry name" value="OS02G0130600 PROTEIN"/>
    <property type="match status" value="1"/>
</dbReference>
<evidence type="ECO:0000313" key="6">
    <source>
        <dbReference type="EMBL" id="CAD9697774.1"/>
    </source>
</evidence>
<organism evidence="6">
    <name type="scientific">Mucochytrium quahogii</name>
    <dbReference type="NCBI Taxonomy" id="96639"/>
    <lineage>
        <taxon>Eukaryota</taxon>
        <taxon>Sar</taxon>
        <taxon>Stramenopiles</taxon>
        <taxon>Bigyra</taxon>
        <taxon>Labyrinthulomycetes</taxon>
        <taxon>Thraustochytrida</taxon>
        <taxon>Thraustochytriidae</taxon>
        <taxon>Mucochytrium</taxon>
    </lineage>
</organism>
<evidence type="ECO:0000256" key="2">
    <source>
        <dbReference type="ARBA" id="ARBA00022692"/>
    </source>
</evidence>
<name>A0A7S2SGJ2_9STRA</name>
<evidence type="ECO:0000256" key="5">
    <source>
        <dbReference type="SAM" id="Phobius"/>
    </source>
</evidence>
<sequence>MDAAIWVAPLLTLEFVGVTYYVYVWVSKRKSLKDDNAHALKTCGTIFDPRPESAEDETAVLGEIPFGHKVLAVSRTAVFAFMVGIQIHVYITSRQKGQQFLFFTIWTYHLEIVFYACAVACSWFHLTRRGVPEKLLRLTNLLYAIALPMSLLVSIVYWCILVPQALSSGETQAFDPFSFEMFAQHAINTVCFYLEFIFNRFQVHDHHLLAIILYTMLYCGFIWVQHLITKFWPYFFLKLTPAAFAWYNLVFLFHFVIFKLVHCLSKIKQHKFDLSNRIHLEESQEETSLLDA</sequence>
<evidence type="ECO:0000256" key="1">
    <source>
        <dbReference type="ARBA" id="ARBA00004127"/>
    </source>
</evidence>
<protein>
    <submittedName>
        <fullName evidence="6">Uncharacterized protein</fullName>
    </submittedName>
</protein>
<comment type="subcellular location">
    <subcellularLocation>
        <location evidence="1">Endomembrane system</location>
        <topology evidence="1">Multi-pass membrane protein</topology>
    </subcellularLocation>
</comment>
<dbReference type="EMBL" id="HBHK01020944">
    <property type="protein sequence ID" value="CAD9697774.1"/>
    <property type="molecule type" value="Transcribed_RNA"/>
</dbReference>
<evidence type="ECO:0000256" key="3">
    <source>
        <dbReference type="ARBA" id="ARBA00022989"/>
    </source>
</evidence>
<proteinExistence type="predicted"/>
<evidence type="ECO:0000256" key="4">
    <source>
        <dbReference type="ARBA" id="ARBA00023136"/>
    </source>
</evidence>
<dbReference type="GO" id="GO:0016020">
    <property type="term" value="C:membrane"/>
    <property type="evidence" value="ECO:0007669"/>
    <property type="project" value="InterPro"/>
</dbReference>
<dbReference type="PANTHER" id="PTHR12242">
    <property type="entry name" value="OS02G0130600 PROTEIN-RELATED"/>
    <property type="match status" value="1"/>
</dbReference>
<dbReference type="GO" id="GO:0012505">
    <property type="term" value="C:endomembrane system"/>
    <property type="evidence" value="ECO:0007669"/>
    <property type="project" value="UniProtKB-SubCell"/>
</dbReference>
<feature type="transmembrane region" description="Helical" evidence="5">
    <location>
        <begin position="138"/>
        <end position="161"/>
    </location>
</feature>
<feature type="transmembrane region" description="Helical" evidence="5">
    <location>
        <begin position="103"/>
        <end position="126"/>
    </location>
</feature>
<feature type="transmembrane region" description="Helical" evidence="5">
    <location>
        <begin position="181"/>
        <end position="198"/>
    </location>
</feature>
<feature type="transmembrane region" description="Helical" evidence="5">
    <location>
        <begin position="70"/>
        <end position="91"/>
    </location>
</feature>
<feature type="transmembrane region" description="Helical" evidence="5">
    <location>
        <begin position="6"/>
        <end position="26"/>
    </location>
</feature>
<reference evidence="6" key="1">
    <citation type="submission" date="2021-01" db="EMBL/GenBank/DDBJ databases">
        <authorList>
            <person name="Corre E."/>
            <person name="Pelletier E."/>
            <person name="Niang G."/>
            <person name="Scheremetjew M."/>
            <person name="Finn R."/>
            <person name="Kale V."/>
            <person name="Holt S."/>
            <person name="Cochrane G."/>
            <person name="Meng A."/>
            <person name="Brown T."/>
            <person name="Cohen L."/>
        </authorList>
    </citation>
    <scope>NUCLEOTIDE SEQUENCE</scope>
    <source>
        <strain evidence="6">NY070348D</strain>
    </source>
</reference>
<dbReference type="AlphaFoldDB" id="A0A7S2SGJ2"/>
<gene>
    <name evidence="6" type="ORF">QSP1433_LOCUS13327</name>
</gene>
<accession>A0A7S2SGJ2</accession>
<dbReference type="InterPro" id="IPR006838">
    <property type="entry name" value="ADTRP_AIG1"/>
</dbReference>
<feature type="transmembrane region" description="Helical" evidence="5">
    <location>
        <begin position="244"/>
        <end position="261"/>
    </location>
</feature>
<feature type="transmembrane region" description="Helical" evidence="5">
    <location>
        <begin position="207"/>
        <end position="224"/>
    </location>
</feature>
<dbReference type="Pfam" id="PF04750">
    <property type="entry name" value="Far-17a_AIG1"/>
    <property type="match status" value="1"/>
</dbReference>
<keyword evidence="4 5" id="KW-0472">Membrane</keyword>